<keyword evidence="2" id="KW-0808">Transferase</keyword>
<keyword evidence="4" id="KW-1185">Reference proteome</keyword>
<evidence type="ECO:0000313" key="4">
    <source>
        <dbReference type="Proteomes" id="UP000543030"/>
    </source>
</evidence>
<keyword evidence="1" id="KW-0489">Methyltransferase</keyword>
<comment type="caution">
    <text evidence="3">The sequence shown here is derived from an EMBL/GenBank/DDBJ whole genome shotgun (WGS) entry which is preliminary data.</text>
</comment>
<reference evidence="3 4" key="1">
    <citation type="submission" date="2020-08" db="EMBL/GenBank/DDBJ databases">
        <title>Genomic Encyclopedia of Type Strains, Phase IV (KMG-IV): sequencing the most valuable type-strain genomes for metagenomic binning, comparative biology and taxonomic classification.</title>
        <authorList>
            <person name="Goeker M."/>
        </authorList>
    </citation>
    <scope>NUCLEOTIDE SEQUENCE [LARGE SCALE GENOMIC DNA]</scope>
    <source>
        <strain evidence="3 4">DSM 18233</strain>
    </source>
</reference>
<accession>A0A840RC62</accession>
<dbReference type="InterPro" id="IPR029063">
    <property type="entry name" value="SAM-dependent_MTases_sf"/>
</dbReference>
<dbReference type="Proteomes" id="UP000543030">
    <property type="component" value="Unassembled WGS sequence"/>
</dbReference>
<dbReference type="AlphaFoldDB" id="A0A840RC62"/>
<dbReference type="GO" id="GO:0008610">
    <property type="term" value="P:lipid biosynthetic process"/>
    <property type="evidence" value="ECO:0007669"/>
    <property type="project" value="InterPro"/>
</dbReference>
<evidence type="ECO:0000256" key="2">
    <source>
        <dbReference type="ARBA" id="ARBA00022679"/>
    </source>
</evidence>
<dbReference type="InterPro" id="IPR007072">
    <property type="entry name" value="RNMT_CmcI"/>
</dbReference>
<gene>
    <name evidence="3" type="ORF">HNQ50_000650</name>
</gene>
<dbReference type="PANTHER" id="PTHR40048:SF1">
    <property type="entry name" value="RHAMNOSYL O-METHYLTRANSFERASE"/>
    <property type="match status" value="1"/>
</dbReference>
<dbReference type="SUPFAM" id="SSF53335">
    <property type="entry name" value="S-adenosyl-L-methionine-dependent methyltransferases"/>
    <property type="match status" value="1"/>
</dbReference>
<protein>
    <submittedName>
        <fullName evidence="3">Cephalosporin hydroxylase</fullName>
    </submittedName>
</protein>
<dbReference type="PANTHER" id="PTHR40048">
    <property type="entry name" value="RHAMNOSYL O-METHYLTRANSFERASE"/>
    <property type="match status" value="1"/>
</dbReference>
<dbReference type="RefSeq" id="WP_184097469.1">
    <property type="nucleotide sequence ID" value="NZ_JACHHN010000001.1"/>
</dbReference>
<sequence>MTDDMLARFEAERVQDIAAQGADAKLKKMGVDFVVQTAPHKYTYNFKALGRPIIQLPQDMVAMQELIWQLRPDLIIETGIAHGGSLIMSASMLALLDYCDAVEQGVPLDPKASKRKVLGLDIDIREHNRAAIEAHPLAHKIEMIQGSSIDPQIIAQVHARAQGCERVLVCLDSNHTHAHVLAELEAYAPLTTLGSYCVVFDTVVEDMPADAFPDRPWGVGDNPKTAVHQWLKNNPGFQIDHTIENKLLITVAPDGYLKRIA</sequence>
<dbReference type="GO" id="GO:0071770">
    <property type="term" value="P:DIM/DIP cell wall layer assembly"/>
    <property type="evidence" value="ECO:0007669"/>
    <property type="project" value="TreeGrafter"/>
</dbReference>
<name>A0A840RC62_9NEIS</name>
<dbReference type="Pfam" id="PF04989">
    <property type="entry name" value="RMNT_CmcI"/>
    <property type="match status" value="1"/>
</dbReference>
<dbReference type="GO" id="GO:0008168">
    <property type="term" value="F:methyltransferase activity"/>
    <property type="evidence" value="ECO:0007669"/>
    <property type="project" value="UniProtKB-KW"/>
</dbReference>
<dbReference type="GO" id="GO:0005886">
    <property type="term" value="C:plasma membrane"/>
    <property type="evidence" value="ECO:0007669"/>
    <property type="project" value="TreeGrafter"/>
</dbReference>
<dbReference type="Gene3D" id="3.40.50.150">
    <property type="entry name" value="Vaccinia Virus protein VP39"/>
    <property type="match status" value="1"/>
</dbReference>
<evidence type="ECO:0000313" key="3">
    <source>
        <dbReference type="EMBL" id="MBB5189940.1"/>
    </source>
</evidence>
<dbReference type="GO" id="GO:0032259">
    <property type="term" value="P:methylation"/>
    <property type="evidence" value="ECO:0007669"/>
    <property type="project" value="UniProtKB-KW"/>
</dbReference>
<dbReference type="EMBL" id="JACHHN010000001">
    <property type="protein sequence ID" value="MBB5189940.1"/>
    <property type="molecule type" value="Genomic_DNA"/>
</dbReference>
<proteinExistence type="predicted"/>
<organism evidence="3 4">
    <name type="scientific">Silvimonas terrae</name>
    <dbReference type="NCBI Taxonomy" id="300266"/>
    <lineage>
        <taxon>Bacteria</taxon>
        <taxon>Pseudomonadati</taxon>
        <taxon>Pseudomonadota</taxon>
        <taxon>Betaproteobacteria</taxon>
        <taxon>Neisseriales</taxon>
        <taxon>Chitinibacteraceae</taxon>
        <taxon>Silvimonas</taxon>
    </lineage>
</organism>
<evidence type="ECO:0000256" key="1">
    <source>
        <dbReference type="ARBA" id="ARBA00022603"/>
    </source>
</evidence>